<keyword evidence="1" id="KW-0732">Signal</keyword>
<protein>
    <recommendedName>
        <fullName evidence="4">PsbP C-terminal domain-containing protein</fullName>
    </recommendedName>
</protein>
<gene>
    <name evidence="2" type="ORF">UW63_C0061G0005</name>
</gene>
<dbReference type="AlphaFoldDB" id="A0A0G1JCZ8"/>
<organism evidence="2 3">
    <name type="scientific">Candidatus Uhrbacteria bacterium GW2011_GWF2_44_350</name>
    <dbReference type="NCBI Taxonomy" id="1619000"/>
    <lineage>
        <taxon>Bacteria</taxon>
        <taxon>Candidatus Uhriibacteriota</taxon>
    </lineage>
</organism>
<feature type="chain" id="PRO_5002537935" description="PsbP C-terminal domain-containing protein" evidence="1">
    <location>
        <begin position="21"/>
        <end position="181"/>
    </location>
</feature>
<reference evidence="2 3" key="1">
    <citation type="journal article" date="2015" name="Nature">
        <title>rRNA introns, odd ribosomes, and small enigmatic genomes across a large radiation of phyla.</title>
        <authorList>
            <person name="Brown C.T."/>
            <person name="Hug L.A."/>
            <person name="Thomas B.C."/>
            <person name="Sharon I."/>
            <person name="Castelle C.J."/>
            <person name="Singh A."/>
            <person name="Wilkins M.J."/>
            <person name="Williams K.H."/>
            <person name="Banfield J.F."/>
        </authorList>
    </citation>
    <scope>NUCLEOTIDE SEQUENCE [LARGE SCALE GENOMIC DNA]</scope>
</reference>
<feature type="signal peptide" evidence="1">
    <location>
        <begin position="1"/>
        <end position="20"/>
    </location>
</feature>
<evidence type="ECO:0000313" key="2">
    <source>
        <dbReference type="EMBL" id="KKT69233.1"/>
    </source>
</evidence>
<sequence length="181" mass="19968">MIKKLFFAALASIIFIGAGCAPTNSNEKTYTSPDGWSISYPQGWTLGAGTTLVRLKSPEENGTSAEIQIDYVLASSGASQTAESFLELDIKTMKVVRDYDEASLVAKVIALPLGEAIRRDYSSEINGEPYLNSKVNFFKGGFGQAEGTKDTFFEIKFSNPEMIQQKYLNDFETILNSLRFD</sequence>
<dbReference type="Proteomes" id="UP000034154">
    <property type="component" value="Unassembled WGS sequence"/>
</dbReference>
<evidence type="ECO:0008006" key="4">
    <source>
        <dbReference type="Google" id="ProtNLM"/>
    </source>
</evidence>
<accession>A0A0G1JCZ8</accession>
<dbReference type="EMBL" id="LCJB01000061">
    <property type="protein sequence ID" value="KKT69233.1"/>
    <property type="molecule type" value="Genomic_DNA"/>
</dbReference>
<evidence type="ECO:0000256" key="1">
    <source>
        <dbReference type="SAM" id="SignalP"/>
    </source>
</evidence>
<comment type="caution">
    <text evidence="2">The sequence shown here is derived from an EMBL/GenBank/DDBJ whole genome shotgun (WGS) entry which is preliminary data.</text>
</comment>
<name>A0A0G1JCZ8_9BACT</name>
<dbReference type="PROSITE" id="PS51257">
    <property type="entry name" value="PROKAR_LIPOPROTEIN"/>
    <property type="match status" value="1"/>
</dbReference>
<evidence type="ECO:0000313" key="3">
    <source>
        <dbReference type="Proteomes" id="UP000034154"/>
    </source>
</evidence>
<proteinExistence type="predicted"/>